<feature type="domain" description="FAD-binding FR-type" evidence="9">
    <location>
        <begin position="263"/>
        <end position="377"/>
    </location>
</feature>
<dbReference type="Pfam" id="PF08022">
    <property type="entry name" value="FAD_binding_8"/>
    <property type="match status" value="1"/>
</dbReference>
<comment type="subcellular location">
    <subcellularLocation>
        <location evidence="1">Membrane</location>
        <topology evidence="1">Multi-pass membrane protein</topology>
    </subcellularLocation>
</comment>
<evidence type="ECO:0000313" key="10">
    <source>
        <dbReference type="EMBL" id="KAK4214361.1"/>
    </source>
</evidence>
<protein>
    <submittedName>
        <fullName evidence="10">Superoxide-generating NADPH oxidase heavy chain subunit A</fullName>
    </submittedName>
</protein>
<feature type="transmembrane region" description="Helical" evidence="8">
    <location>
        <begin position="220"/>
        <end position="239"/>
    </location>
</feature>
<dbReference type="EMBL" id="MU858095">
    <property type="protein sequence ID" value="KAK4214361.1"/>
    <property type="molecule type" value="Genomic_DNA"/>
</dbReference>
<dbReference type="GO" id="GO:0005886">
    <property type="term" value="C:plasma membrane"/>
    <property type="evidence" value="ECO:0007669"/>
    <property type="project" value="TreeGrafter"/>
</dbReference>
<keyword evidence="7 8" id="KW-0472">Membrane</keyword>
<evidence type="ECO:0000256" key="1">
    <source>
        <dbReference type="ARBA" id="ARBA00004141"/>
    </source>
</evidence>
<reference evidence="10" key="1">
    <citation type="journal article" date="2023" name="Mol. Phylogenet. Evol.">
        <title>Genome-scale phylogeny and comparative genomics of the fungal order Sordariales.</title>
        <authorList>
            <person name="Hensen N."/>
            <person name="Bonometti L."/>
            <person name="Westerberg I."/>
            <person name="Brannstrom I.O."/>
            <person name="Guillou S."/>
            <person name="Cros-Aarteil S."/>
            <person name="Calhoun S."/>
            <person name="Haridas S."/>
            <person name="Kuo A."/>
            <person name="Mondo S."/>
            <person name="Pangilinan J."/>
            <person name="Riley R."/>
            <person name="LaButti K."/>
            <person name="Andreopoulos B."/>
            <person name="Lipzen A."/>
            <person name="Chen C."/>
            <person name="Yan M."/>
            <person name="Daum C."/>
            <person name="Ng V."/>
            <person name="Clum A."/>
            <person name="Steindorff A."/>
            <person name="Ohm R.A."/>
            <person name="Martin F."/>
            <person name="Silar P."/>
            <person name="Natvig D.O."/>
            <person name="Lalanne C."/>
            <person name="Gautier V."/>
            <person name="Ament-Velasquez S.L."/>
            <person name="Kruys A."/>
            <person name="Hutchinson M.I."/>
            <person name="Powell A.J."/>
            <person name="Barry K."/>
            <person name="Miller A.N."/>
            <person name="Grigoriev I.V."/>
            <person name="Debuchy R."/>
            <person name="Gladieux P."/>
            <person name="Hiltunen Thoren M."/>
            <person name="Johannesson H."/>
        </authorList>
    </citation>
    <scope>NUCLEOTIDE SEQUENCE</scope>
    <source>
        <strain evidence="10">PSN293</strain>
    </source>
</reference>
<evidence type="ECO:0000259" key="9">
    <source>
        <dbReference type="PROSITE" id="PS51384"/>
    </source>
</evidence>
<evidence type="ECO:0000256" key="5">
    <source>
        <dbReference type="ARBA" id="ARBA00023002"/>
    </source>
</evidence>
<dbReference type="SUPFAM" id="SSF63380">
    <property type="entry name" value="Riboflavin synthase domain-like"/>
    <property type="match status" value="1"/>
</dbReference>
<dbReference type="Pfam" id="PF08030">
    <property type="entry name" value="NAD_binding_6"/>
    <property type="match status" value="1"/>
</dbReference>
<dbReference type="GO" id="GO:0006811">
    <property type="term" value="P:monoatomic ion transport"/>
    <property type="evidence" value="ECO:0007669"/>
    <property type="project" value="UniProtKB-KW"/>
</dbReference>
<organism evidence="10 11">
    <name type="scientific">Rhypophila decipiens</name>
    <dbReference type="NCBI Taxonomy" id="261697"/>
    <lineage>
        <taxon>Eukaryota</taxon>
        <taxon>Fungi</taxon>
        <taxon>Dikarya</taxon>
        <taxon>Ascomycota</taxon>
        <taxon>Pezizomycotina</taxon>
        <taxon>Sordariomycetes</taxon>
        <taxon>Sordariomycetidae</taxon>
        <taxon>Sordariales</taxon>
        <taxon>Naviculisporaceae</taxon>
        <taxon>Rhypophila</taxon>
    </lineage>
</organism>
<proteinExistence type="predicted"/>
<dbReference type="InterPro" id="IPR013121">
    <property type="entry name" value="Fe_red_NAD-bd_6"/>
</dbReference>
<feature type="transmembrane region" description="Helical" evidence="8">
    <location>
        <begin position="20"/>
        <end position="40"/>
    </location>
</feature>
<evidence type="ECO:0000256" key="4">
    <source>
        <dbReference type="ARBA" id="ARBA00022989"/>
    </source>
</evidence>
<dbReference type="Pfam" id="PF01794">
    <property type="entry name" value="Ferric_reduct"/>
    <property type="match status" value="1"/>
</dbReference>
<dbReference type="SFLD" id="SFLDG01168">
    <property type="entry name" value="Ferric_reductase_subgroup_(FRE"/>
    <property type="match status" value="1"/>
</dbReference>
<dbReference type="SFLD" id="SFLDS00052">
    <property type="entry name" value="Ferric_Reductase_Domain"/>
    <property type="match status" value="1"/>
</dbReference>
<dbReference type="PROSITE" id="PS51384">
    <property type="entry name" value="FAD_FR"/>
    <property type="match status" value="1"/>
</dbReference>
<keyword evidence="6" id="KW-0813">Transport</keyword>
<sequence>MQPLHFKFVPVVNDQHTAARAYFLCVIGMLLVESMIRLLPALAHLLSRRKHAGNSTYEPHPRNHWTISVWIHKLLTLPSPIPFITDHTVASLIRCLIFTGLNVLWGWNRIRYTTDYQLYGWLTIANAGLTLLLPTRTNLLSIVARIPSPVLLMYHRWAGTATLVHATLHFSLTAQHYIRTEQFDTVLENARIRVGILGWAVLAVMFLTSIRILRRRTFELFYYTHFLFLVFVAAAFYHAAYTSEFILPGLILWAVDRLVRFAYNFRAIKLTSVTHYSAGQVTKLKFEGMKTTSPGQIAWLQIPGISALNWHPFTIASAPGKQKTGTIAIRSLGGYTKKVMNLAVEATAAGADRTELAASAASLKIRLDGPYGVGRLCYSQFPVVVLVAGGIGITPAMSIASHIVNVHAEAEKSSSSKYHQHIHLLWTIKDARHLAWFEDELTSLASQSKGLLLLTIDIDIYITGGGLQEENELEGGPGGIYKYQGPGPVHKGRRPNLTEWFKSIKETRPGLDAAVNLCGPRALTRAGRHAAARTSSRDGLFFVEEEEFEF</sequence>
<dbReference type="AlphaFoldDB" id="A0AAN6Y8Y7"/>
<dbReference type="InterPro" id="IPR039261">
    <property type="entry name" value="FNR_nucleotide-bd"/>
</dbReference>
<evidence type="ECO:0000313" key="11">
    <source>
        <dbReference type="Proteomes" id="UP001301769"/>
    </source>
</evidence>
<dbReference type="InterPro" id="IPR017938">
    <property type="entry name" value="Riboflavin_synthase-like_b-brl"/>
</dbReference>
<keyword evidence="11" id="KW-1185">Reference proteome</keyword>
<dbReference type="PANTHER" id="PTHR11972">
    <property type="entry name" value="NADPH OXIDASE"/>
    <property type="match status" value="1"/>
</dbReference>
<gene>
    <name evidence="10" type="ORF">QBC37DRAFT_314609</name>
</gene>
<dbReference type="GO" id="GO:0016175">
    <property type="term" value="F:superoxide-generating NAD(P)H oxidase activity"/>
    <property type="evidence" value="ECO:0007669"/>
    <property type="project" value="TreeGrafter"/>
</dbReference>
<accession>A0AAN6Y8Y7</accession>
<name>A0AAN6Y8Y7_9PEZI</name>
<dbReference type="PANTHER" id="PTHR11972:SF69">
    <property type="entry name" value="FERRIC REDUCTION OXIDASE 6-RELATED"/>
    <property type="match status" value="1"/>
</dbReference>
<evidence type="ECO:0000256" key="8">
    <source>
        <dbReference type="SAM" id="Phobius"/>
    </source>
</evidence>
<evidence type="ECO:0000256" key="7">
    <source>
        <dbReference type="ARBA" id="ARBA00023136"/>
    </source>
</evidence>
<dbReference type="SUPFAM" id="SSF52343">
    <property type="entry name" value="Ferredoxin reductase-like, C-terminal NADP-linked domain"/>
    <property type="match status" value="1"/>
</dbReference>
<evidence type="ECO:0000256" key="6">
    <source>
        <dbReference type="ARBA" id="ARBA00023065"/>
    </source>
</evidence>
<keyword evidence="4 8" id="KW-1133">Transmembrane helix</keyword>
<dbReference type="CDD" id="cd06186">
    <property type="entry name" value="NOX_Duox_like_FAD_NADP"/>
    <property type="match status" value="1"/>
</dbReference>
<evidence type="ECO:0000256" key="3">
    <source>
        <dbReference type="ARBA" id="ARBA00022982"/>
    </source>
</evidence>
<keyword evidence="6" id="KW-0406">Ion transport</keyword>
<feature type="transmembrane region" description="Helical" evidence="8">
    <location>
        <begin position="116"/>
        <end position="133"/>
    </location>
</feature>
<feature type="transmembrane region" description="Helical" evidence="8">
    <location>
        <begin position="91"/>
        <end position="110"/>
    </location>
</feature>
<evidence type="ECO:0000256" key="2">
    <source>
        <dbReference type="ARBA" id="ARBA00022692"/>
    </source>
</evidence>
<dbReference type="InterPro" id="IPR013112">
    <property type="entry name" value="FAD-bd_8"/>
</dbReference>
<reference evidence="10" key="2">
    <citation type="submission" date="2023-05" db="EMBL/GenBank/DDBJ databases">
        <authorList>
            <consortium name="Lawrence Berkeley National Laboratory"/>
            <person name="Steindorff A."/>
            <person name="Hensen N."/>
            <person name="Bonometti L."/>
            <person name="Westerberg I."/>
            <person name="Brannstrom I.O."/>
            <person name="Guillou S."/>
            <person name="Cros-Aarteil S."/>
            <person name="Calhoun S."/>
            <person name="Haridas S."/>
            <person name="Kuo A."/>
            <person name="Mondo S."/>
            <person name="Pangilinan J."/>
            <person name="Riley R."/>
            <person name="Labutti K."/>
            <person name="Andreopoulos B."/>
            <person name="Lipzen A."/>
            <person name="Chen C."/>
            <person name="Yanf M."/>
            <person name="Daum C."/>
            <person name="Ng V."/>
            <person name="Clum A."/>
            <person name="Ohm R."/>
            <person name="Martin F."/>
            <person name="Silar P."/>
            <person name="Natvig D."/>
            <person name="Lalanne C."/>
            <person name="Gautier V."/>
            <person name="Ament-Velasquez S.L."/>
            <person name="Kruys A."/>
            <person name="Hutchinson M.I."/>
            <person name="Powell A.J."/>
            <person name="Barry K."/>
            <person name="Miller A.N."/>
            <person name="Grigoriev I.V."/>
            <person name="Debuchy R."/>
            <person name="Gladieux P."/>
            <person name="Thoren M.H."/>
            <person name="Johannesson H."/>
        </authorList>
    </citation>
    <scope>NUCLEOTIDE SEQUENCE</scope>
    <source>
        <strain evidence="10">PSN293</strain>
    </source>
</reference>
<dbReference type="InterPro" id="IPR017927">
    <property type="entry name" value="FAD-bd_FR_type"/>
</dbReference>
<comment type="caution">
    <text evidence="10">The sequence shown here is derived from an EMBL/GenBank/DDBJ whole genome shotgun (WGS) entry which is preliminary data.</text>
</comment>
<dbReference type="Gene3D" id="3.40.50.80">
    <property type="entry name" value="Nucleotide-binding domain of ferredoxin-NADP reductase (FNR) module"/>
    <property type="match status" value="1"/>
</dbReference>
<dbReference type="Proteomes" id="UP001301769">
    <property type="component" value="Unassembled WGS sequence"/>
</dbReference>
<dbReference type="InterPro" id="IPR013130">
    <property type="entry name" value="Fe3_Rdtase_TM_dom"/>
</dbReference>
<keyword evidence="2 8" id="KW-0812">Transmembrane</keyword>
<keyword evidence="3" id="KW-0249">Electron transport</keyword>
<keyword evidence="5" id="KW-0560">Oxidoreductase</keyword>
<dbReference type="InterPro" id="IPR050369">
    <property type="entry name" value="RBOH/FRE"/>
</dbReference>
<feature type="transmembrane region" description="Helical" evidence="8">
    <location>
        <begin position="192"/>
        <end position="213"/>
    </location>
</feature>